<gene>
    <name evidence="2" type="ORF">MNBD_CHLOROFLEXI01-4144</name>
</gene>
<feature type="transmembrane region" description="Helical" evidence="1">
    <location>
        <begin position="27"/>
        <end position="49"/>
    </location>
</feature>
<organism evidence="2">
    <name type="scientific">hydrothermal vent metagenome</name>
    <dbReference type="NCBI Taxonomy" id="652676"/>
    <lineage>
        <taxon>unclassified sequences</taxon>
        <taxon>metagenomes</taxon>
        <taxon>ecological metagenomes</taxon>
    </lineage>
</organism>
<dbReference type="AlphaFoldDB" id="A0A3B0V682"/>
<keyword evidence="1" id="KW-1133">Transmembrane helix</keyword>
<keyword evidence="1" id="KW-0812">Transmembrane</keyword>
<keyword evidence="1" id="KW-0472">Membrane</keyword>
<evidence type="ECO:0000313" key="2">
    <source>
        <dbReference type="EMBL" id="VAW39085.1"/>
    </source>
</evidence>
<evidence type="ECO:0000256" key="1">
    <source>
        <dbReference type="SAM" id="Phobius"/>
    </source>
</evidence>
<accession>A0A3B0V682</accession>
<feature type="transmembrane region" description="Helical" evidence="1">
    <location>
        <begin position="61"/>
        <end position="79"/>
    </location>
</feature>
<proteinExistence type="predicted"/>
<dbReference type="EMBL" id="UOEU01000729">
    <property type="protein sequence ID" value="VAW39085.1"/>
    <property type="molecule type" value="Genomic_DNA"/>
</dbReference>
<protein>
    <submittedName>
        <fullName evidence="2">Uncharacterized protein</fullName>
    </submittedName>
</protein>
<reference evidence="2" key="1">
    <citation type="submission" date="2018-06" db="EMBL/GenBank/DDBJ databases">
        <authorList>
            <person name="Zhirakovskaya E."/>
        </authorList>
    </citation>
    <scope>NUCLEOTIDE SEQUENCE</scope>
</reference>
<sequence length="176" mass="21023">MLLTIETIQFEESKERLKVVLPLQKHWVYLGLYSVMLLTWVGMFVFGLIFSWQTAVSGERFAFAFTVMLVILLFILYRLGKIVWRQWQYYAANREILFVYDEMMMLRRPVSVFGITSAYDRAHVTPFYFSDRHHCPAFDYGHQHVYFGQDLLPDAARELIDYLNGRYFPHHDDDDE</sequence>
<name>A0A3B0V682_9ZZZZ</name>